<accession>A0ABS4G6E2</accession>
<gene>
    <name evidence="1" type="ORF">J2Z34_002346</name>
</gene>
<dbReference type="Proteomes" id="UP001519271">
    <property type="component" value="Unassembled WGS sequence"/>
</dbReference>
<dbReference type="RefSeq" id="WP_209460033.1">
    <property type="nucleotide sequence ID" value="NZ_JAGGKC010000020.1"/>
</dbReference>
<name>A0ABS4G6E2_9CLOT</name>
<keyword evidence="2" id="KW-1185">Reference proteome</keyword>
<dbReference type="SUPFAM" id="SSF75169">
    <property type="entry name" value="DsrEFH-like"/>
    <property type="match status" value="1"/>
</dbReference>
<dbReference type="EMBL" id="JAGGKC010000020">
    <property type="protein sequence ID" value="MBP1919850.1"/>
    <property type="molecule type" value="Genomic_DNA"/>
</dbReference>
<proteinExistence type="predicted"/>
<comment type="caution">
    <text evidence="1">The sequence shown here is derived from an EMBL/GenBank/DDBJ whole genome shotgun (WGS) entry which is preliminary data.</text>
</comment>
<sequence length="112" mass="12421">MEKVAIFAFRGDPTCFVHVLLNSIDMKEKGIDVKVILEGEAVKLIKEMQETDNRLFSKAFEMGLFDSVCKGCSAKFGVLEYNLGSGIPVNGDMTGHPPMEPYIRQGYSIITL</sequence>
<evidence type="ECO:0008006" key="3">
    <source>
        <dbReference type="Google" id="ProtNLM"/>
    </source>
</evidence>
<protein>
    <recommendedName>
        <fullName evidence="3">Cytoplasmic protein</fullName>
    </recommendedName>
</protein>
<evidence type="ECO:0000313" key="2">
    <source>
        <dbReference type="Proteomes" id="UP001519271"/>
    </source>
</evidence>
<dbReference type="InterPro" id="IPR027396">
    <property type="entry name" value="DsrEFH-like"/>
</dbReference>
<dbReference type="Gene3D" id="3.40.1260.10">
    <property type="entry name" value="DsrEFH-like"/>
    <property type="match status" value="1"/>
</dbReference>
<reference evidence="1 2" key="1">
    <citation type="submission" date="2021-03" db="EMBL/GenBank/DDBJ databases">
        <title>Genomic Encyclopedia of Type Strains, Phase IV (KMG-IV): sequencing the most valuable type-strain genomes for metagenomic binning, comparative biology and taxonomic classification.</title>
        <authorList>
            <person name="Goeker M."/>
        </authorList>
    </citation>
    <scope>NUCLEOTIDE SEQUENCE [LARGE SCALE GENOMIC DNA]</scope>
    <source>
        <strain evidence="1 2">DSM 6139</strain>
    </source>
</reference>
<organism evidence="1 2">
    <name type="scientific">Youngiibacter multivorans</name>
    <dbReference type="NCBI Taxonomy" id="937251"/>
    <lineage>
        <taxon>Bacteria</taxon>
        <taxon>Bacillati</taxon>
        <taxon>Bacillota</taxon>
        <taxon>Clostridia</taxon>
        <taxon>Eubacteriales</taxon>
        <taxon>Clostridiaceae</taxon>
        <taxon>Youngiibacter</taxon>
    </lineage>
</organism>
<evidence type="ECO:0000313" key="1">
    <source>
        <dbReference type="EMBL" id="MBP1919850.1"/>
    </source>
</evidence>